<evidence type="ECO:0000256" key="3">
    <source>
        <dbReference type="ARBA" id="ARBA00022527"/>
    </source>
</evidence>
<dbReference type="EMBL" id="LFYR01001587">
    <property type="protein sequence ID" value="KMZ60702.1"/>
    <property type="molecule type" value="Genomic_DNA"/>
</dbReference>
<feature type="binding site" evidence="10">
    <location>
        <position position="172"/>
    </location>
    <ligand>
        <name>ATP</name>
        <dbReference type="ChEBI" id="CHEBI:30616"/>
    </ligand>
</feature>
<dbReference type="Proteomes" id="UP000036987">
    <property type="component" value="Unassembled WGS sequence"/>
</dbReference>
<evidence type="ECO:0000259" key="13">
    <source>
        <dbReference type="PROSITE" id="PS50011"/>
    </source>
</evidence>
<keyword evidence="15" id="KW-1185">Reference proteome</keyword>
<dbReference type="PROSITE" id="PS00107">
    <property type="entry name" value="PROTEIN_KINASE_ATP"/>
    <property type="match status" value="1"/>
</dbReference>
<dbReference type="CDD" id="cd14137">
    <property type="entry name" value="STKc_GSK3"/>
    <property type="match status" value="1"/>
</dbReference>
<dbReference type="SMART" id="SM00220">
    <property type="entry name" value="S_TKc"/>
    <property type="match status" value="1"/>
</dbReference>
<feature type="domain" description="Protein kinase" evidence="13">
    <location>
        <begin position="142"/>
        <end position="426"/>
    </location>
</feature>
<dbReference type="EC" id="2.7.11.1" evidence="2"/>
<evidence type="ECO:0000256" key="4">
    <source>
        <dbReference type="ARBA" id="ARBA00022679"/>
    </source>
</evidence>
<feature type="region of interest" description="Disordered" evidence="12">
    <location>
        <begin position="1"/>
        <end position="74"/>
    </location>
</feature>
<comment type="catalytic activity">
    <reaction evidence="9">
        <text>L-seryl-[protein] + ATP = O-phospho-L-seryl-[protein] + ADP + H(+)</text>
        <dbReference type="Rhea" id="RHEA:17989"/>
        <dbReference type="Rhea" id="RHEA-COMP:9863"/>
        <dbReference type="Rhea" id="RHEA-COMP:11604"/>
        <dbReference type="ChEBI" id="CHEBI:15378"/>
        <dbReference type="ChEBI" id="CHEBI:29999"/>
        <dbReference type="ChEBI" id="CHEBI:30616"/>
        <dbReference type="ChEBI" id="CHEBI:83421"/>
        <dbReference type="ChEBI" id="CHEBI:456216"/>
        <dbReference type="EC" id="2.7.11.1"/>
    </reaction>
</comment>
<dbReference type="GO" id="GO:0005524">
    <property type="term" value="F:ATP binding"/>
    <property type="evidence" value="ECO:0007669"/>
    <property type="project" value="UniProtKB-UniRule"/>
</dbReference>
<reference evidence="15" key="1">
    <citation type="journal article" date="2016" name="Nature">
        <title>The genome of the seagrass Zostera marina reveals angiosperm adaptation to the sea.</title>
        <authorList>
            <person name="Olsen J.L."/>
            <person name="Rouze P."/>
            <person name="Verhelst B."/>
            <person name="Lin Y.-C."/>
            <person name="Bayer T."/>
            <person name="Collen J."/>
            <person name="Dattolo E."/>
            <person name="De Paoli E."/>
            <person name="Dittami S."/>
            <person name="Maumus F."/>
            <person name="Michel G."/>
            <person name="Kersting A."/>
            <person name="Lauritano C."/>
            <person name="Lohaus R."/>
            <person name="Toepel M."/>
            <person name="Tonon T."/>
            <person name="Vanneste K."/>
            <person name="Amirebrahimi M."/>
            <person name="Brakel J."/>
            <person name="Bostroem C."/>
            <person name="Chovatia M."/>
            <person name="Grimwood J."/>
            <person name="Jenkins J.W."/>
            <person name="Jueterbock A."/>
            <person name="Mraz A."/>
            <person name="Stam W.T."/>
            <person name="Tice H."/>
            <person name="Bornberg-Bauer E."/>
            <person name="Green P.J."/>
            <person name="Pearson G.A."/>
            <person name="Procaccini G."/>
            <person name="Duarte C.M."/>
            <person name="Schmutz J."/>
            <person name="Reusch T.B.H."/>
            <person name="Van de Peer Y."/>
        </authorList>
    </citation>
    <scope>NUCLEOTIDE SEQUENCE [LARGE SCALE GENOMIC DNA]</scope>
    <source>
        <strain evidence="15">cv. Finnish</strain>
    </source>
</reference>
<dbReference type="FunFam" id="1.10.510.10:FF:000082">
    <property type="entry name" value="Shaggy-related protein kinase kappa"/>
    <property type="match status" value="1"/>
</dbReference>
<dbReference type="Pfam" id="PF00069">
    <property type="entry name" value="Pkinase"/>
    <property type="match status" value="1"/>
</dbReference>
<comment type="caution">
    <text evidence="14">The sequence shown here is derived from an EMBL/GenBank/DDBJ whole genome shotgun (WGS) entry which is preliminary data.</text>
</comment>
<evidence type="ECO:0000256" key="7">
    <source>
        <dbReference type="ARBA" id="ARBA00022840"/>
    </source>
</evidence>
<dbReference type="GO" id="GO:0030154">
    <property type="term" value="P:cell differentiation"/>
    <property type="evidence" value="ECO:0000318"/>
    <property type="project" value="GO_Central"/>
</dbReference>
<keyword evidence="3 11" id="KW-0723">Serine/threonine-protein kinase</keyword>
<dbReference type="Gene3D" id="3.30.200.20">
    <property type="entry name" value="Phosphorylase Kinase, domain 1"/>
    <property type="match status" value="1"/>
</dbReference>
<dbReference type="InterPro" id="IPR039192">
    <property type="entry name" value="STKc_GSK3"/>
</dbReference>
<dbReference type="STRING" id="29655.A0A0K9NXD8"/>
<evidence type="ECO:0000313" key="15">
    <source>
        <dbReference type="Proteomes" id="UP000036987"/>
    </source>
</evidence>
<dbReference type="GO" id="GO:0007165">
    <property type="term" value="P:signal transduction"/>
    <property type="evidence" value="ECO:0000318"/>
    <property type="project" value="GO_Central"/>
</dbReference>
<evidence type="ECO:0000256" key="11">
    <source>
        <dbReference type="RuleBase" id="RU000304"/>
    </source>
</evidence>
<sequence length="472" mass="53629">MNMMRRLRSIASGRSSISDSGGVDSTTKRIKADKNEDGKLPKESFAIEKQSKNNGHEFMPSTSSLFESSIPNKSNNRNEILGFQEIPKELLEMKIRDDKNTACHDNKETTPTMVNENISGTDQIIATTIGGQNGQPKKCISYMPERVVGMGSFGVVFQAKCIENGETVAIKKVLQDKRYKNRELQIMQLFDHPNVVKLKHHFFSMKKKDQLYLNLVLEYVPETMYRVLKRYNKMHQNMHLLYVKLYTYQLCRGIAYIHGVVGVCHRDIKPQNILVDPQTHKVKICDFGSAKVLKSGEPNISYICSRYYRAPELIFGATEYTAAIDMWSVGCVFAELLLGQPVFPGGSGIDQLVEIIKVLGTPSREEIKCMNPNYREYKFPQIKTHPWHKLFTKKMPPEAVDLVSRLLQYSPNLRCSPLDACAHPFFDELREPDISLPDGQPLPPLFDFKPEELTGASAELIRHLSSGYVKKS</sequence>
<organism evidence="14 15">
    <name type="scientific">Zostera marina</name>
    <name type="common">Eelgrass</name>
    <dbReference type="NCBI Taxonomy" id="29655"/>
    <lineage>
        <taxon>Eukaryota</taxon>
        <taxon>Viridiplantae</taxon>
        <taxon>Streptophyta</taxon>
        <taxon>Embryophyta</taxon>
        <taxon>Tracheophyta</taxon>
        <taxon>Spermatophyta</taxon>
        <taxon>Magnoliopsida</taxon>
        <taxon>Liliopsida</taxon>
        <taxon>Zosteraceae</taxon>
        <taxon>Zostera</taxon>
    </lineage>
</organism>
<evidence type="ECO:0000256" key="10">
    <source>
        <dbReference type="PROSITE-ProRule" id="PRU10141"/>
    </source>
</evidence>
<dbReference type="InterPro" id="IPR017441">
    <property type="entry name" value="Protein_kinase_ATP_BS"/>
</dbReference>
<feature type="compositionally biased region" description="Basic and acidic residues" evidence="12">
    <location>
        <begin position="26"/>
        <end position="55"/>
    </location>
</feature>
<keyword evidence="5 10" id="KW-0547">Nucleotide-binding</keyword>
<dbReference type="AlphaFoldDB" id="A0A0K9NXD8"/>
<dbReference type="OMA" id="KMNHHMP"/>
<evidence type="ECO:0000256" key="12">
    <source>
        <dbReference type="SAM" id="MobiDB-lite"/>
    </source>
</evidence>
<protein>
    <recommendedName>
        <fullName evidence="2">non-specific serine/threonine protein kinase</fullName>
        <ecNumber evidence="2">2.7.11.1</ecNumber>
    </recommendedName>
</protein>
<keyword evidence="7 10" id="KW-0067">ATP-binding</keyword>
<dbReference type="GO" id="GO:0004674">
    <property type="term" value="F:protein serine/threonine kinase activity"/>
    <property type="evidence" value="ECO:0000318"/>
    <property type="project" value="GO_Central"/>
</dbReference>
<evidence type="ECO:0000256" key="6">
    <source>
        <dbReference type="ARBA" id="ARBA00022777"/>
    </source>
</evidence>
<dbReference type="GO" id="GO:0005737">
    <property type="term" value="C:cytoplasm"/>
    <property type="evidence" value="ECO:0000318"/>
    <property type="project" value="GO_Central"/>
</dbReference>
<dbReference type="InterPro" id="IPR011009">
    <property type="entry name" value="Kinase-like_dom_sf"/>
</dbReference>
<dbReference type="PANTHER" id="PTHR24057:SF60">
    <property type="entry name" value="SHAGGY-RELATED PROTEIN KINASE THETA"/>
    <property type="match status" value="1"/>
</dbReference>
<proteinExistence type="inferred from homology"/>
<comment type="similarity">
    <text evidence="1">Belongs to the protein kinase superfamily. CMGC Ser/Thr protein kinase family. GSK-3 subfamily.</text>
</comment>
<evidence type="ECO:0000256" key="5">
    <source>
        <dbReference type="ARBA" id="ARBA00022741"/>
    </source>
</evidence>
<evidence type="ECO:0000313" key="14">
    <source>
        <dbReference type="EMBL" id="KMZ60702.1"/>
    </source>
</evidence>
<evidence type="ECO:0000256" key="2">
    <source>
        <dbReference type="ARBA" id="ARBA00012513"/>
    </source>
</evidence>
<dbReference type="OrthoDB" id="272141at2759"/>
<dbReference type="FunFam" id="3.30.200.20:FF:000009">
    <property type="entry name" value="Glycogen synthase kinase-3 beta"/>
    <property type="match status" value="1"/>
</dbReference>
<evidence type="ECO:0000256" key="1">
    <source>
        <dbReference type="ARBA" id="ARBA00005527"/>
    </source>
</evidence>
<dbReference type="PROSITE" id="PS00108">
    <property type="entry name" value="PROTEIN_KINASE_ST"/>
    <property type="match status" value="1"/>
</dbReference>
<keyword evidence="6 14" id="KW-0418">Kinase</keyword>
<feature type="compositionally biased region" description="Polar residues" evidence="12">
    <location>
        <begin position="60"/>
        <end position="74"/>
    </location>
</feature>
<dbReference type="InterPro" id="IPR000719">
    <property type="entry name" value="Prot_kinase_dom"/>
</dbReference>
<dbReference type="SUPFAM" id="SSF56112">
    <property type="entry name" value="Protein kinase-like (PK-like)"/>
    <property type="match status" value="1"/>
</dbReference>
<comment type="catalytic activity">
    <reaction evidence="8">
        <text>L-threonyl-[protein] + ATP = O-phospho-L-threonyl-[protein] + ADP + H(+)</text>
        <dbReference type="Rhea" id="RHEA:46608"/>
        <dbReference type="Rhea" id="RHEA-COMP:11060"/>
        <dbReference type="Rhea" id="RHEA-COMP:11605"/>
        <dbReference type="ChEBI" id="CHEBI:15378"/>
        <dbReference type="ChEBI" id="CHEBI:30013"/>
        <dbReference type="ChEBI" id="CHEBI:30616"/>
        <dbReference type="ChEBI" id="CHEBI:61977"/>
        <dbReference type="ChEBI" id="CHEBI:456216"/>
        <dbReference type="EC" id="2.7.11.1"/>
    </reaction>
</comment>
<evidence type="ECO:0000256" key="9">
    <source>
        <dbReference type="ARBA" id="ARBA00048679"/>
    </source>
</evidence>
<dbReference type="InterPro" id="IPR050591">
    <property type="entry name" value="GSK-3"/>
</dbReference>
<dbReference type="PANTHER" id="PTHR24057">
    <property type="entry name" value="GLYCOGEN SYNTHASE KINASE-3 ALPHA"/>
    <property type="match status" value="1"/>
</dbReference>
<name>A0A0K9NXD8_ZOSMR</name>
<dbReference type="Gene3D" id="1.10.510.10">
    <property type="entry name" value="Transferase(Phosphotransferase) domain 1"/>
    <property type="match status" value="1"/>
</dbReference>
<dbReference type="GO" id="GO:0005634">
    <property type="term" value="C:nucleus"/>
    <property type="evidence" value="ECO:0000318"/>
    <property type="project" value="GO_Central"/>
</dbReference>
<dbReference type="GO" id="GO:1900458">
    <property type="term" value="P:negative regulation of brassinosteroid mediated signaling pathway"/>
    <property type="evidence" value="ECO:0007669"/>
    <property type="project" value="UniProtKB-ARBA"/>
</dbReference>
<dbReference type="InterPro" id="IPR008271">
    <property type="entry name" value="Ser/Thr_kinase_AS"/>
</dbReference>
<feature type="compositionally biased region" description="Low complexity" evidence="12">
    <location>
        <begin position="9"/>
        <end position="25"/>
    </location>
</feature>
<keyword evidence="4" id="KW-0808">Transferase</keyword>
<dbReference type="PROSITE" id="PS50011">
    <property type="entry name" value="PROTEIN_KINASE_DOM"/>
    <property type="match status" value="1"/>
</dbReference>
<evidence type="ECO:0000256" key="8">
    <source>
        <dbReference type="ARBA" id="ARBA00047899"/>
    </source>
</evidence>
<accession>A0A0K9NXD8</accession>
<gene>
    <name evidence="14" type="ORF">ZOSMA_57G00380</name>
</gene>